<protein>
    <submittedName>
        <fullName evidence="2">Uncharacterized protein</fullName>
    </submittedName>
</protein>
<evidence type="ECO:0000313" key="3">
    <source>
        <dbReference type="Proteomes" id="UP000254304"/>
    </source>
</evidence>
<name>A0A377NEF2_9GAMM</name>
<feature type="transmembrane region" description="Helical" evidence="1">
    <location>
        <begin position="38"/>
        <end position="58"/>
    </location>
</feature>
<evidence type="ECO:0000256" key="1">
    <source>
        <dbReference type="SAM" id="Phobius"/>
    </source>
</evidence>
<sequence length="60" mass="6477">MDVFLAYLIENPSRVLVSLASIGLVIFAALLRGAQAVFASLLAIFWLLFGDVALDFAFEG</sequence>
<feature type="transmembrane region" description="Helical" evidence="1">
    <location>
        <begin position="12"/>
        <end position="31"/>
    </location>
</feature>
<gene>
    <name evidence="2" type="ORF">NCTC12157_02895</name>
</gene>
<keyword evidence="1" id="KW-1133">Transmembrane helix</keyword>
<accession>A0A377NEF2</accession>
<organism evidence="2 3">
    <name type="scientific">Ewingella americana</name>
    <dbReference type="NCBI Taxonomy" id="41202"/>
    <lineage>
        <taxon>Bacteria</taxon>
        <taxon>Pseudomonadati</taxon>
        <taxon>Pseudomonadota</taxon>
        <taxon>Gammaproteobacteria</taxon>
        <taxon>Enterobacterales</taxon>
        <taxon>Yersiniaceae</taxon>
        <taxon>Ewingella</taxon>
    </lineage>
</organism>
<keyword evidence="1" id="KW-0812">Transmembrane</keyword>
<dbReference type="EMBL" id="UGGO01000001">
    <property type="protein sequence ID" value="STQ45168.1"/>
    <property type="molecule type" value="Genomic_DNA"/>
</dbReference>
<dbReference type="Proteomes" id="UP000254304">
    <property type="component" value="Unassembled WGS sequence"/>
</dbReference>
<dbReference type="AlphaFoldDB" id="A0A377NEF2"/>
<proteinExistence type="predicted"/>
<keyword evidence="1" id="KW-0472">Membrane</keyword>
<reference evidence="2 3" key="1">
    <citation type="submission" date="2018-06" db="EMBL/GenBank/DDBJ databases">
        <authorList>
            <consortium name="Pathogen Informatics"/>
            <person name="Doyle S."/>
        </authorList>
    </citation>
    <scope>NUCLEOTIDE SEQUENCE [LARGE SCALE GENOMIC DNA]</scope>
    <source>
        <strain evidence="2 3">NCTC12157</strain>
    </source>
</reference>
<evidence type="ECO:0000313" key="2">
    <source>
        <dbReference type="EMBL" id="STQ45168.1"/>
    </source>
</evidence>